<gene>
    <name evidence="3" type="ORF">GD597_00530</name>
</gene>
<dbReference type="InterPro" id="IPR027051">
    <property type="entry name" value="XdhC_Rossmann_dom"/>
</dbReference>
<dbReference type="PANTHER" id="PTHR30388">
    <property type="entry name" value="ALDEHYDE OXIDOREDUCTASE MOLYBDENUM COFACTOR ASSEMBLY PROTEIN"/>
    <property type="match status" value="1"/>
</dbReference>
<dbReference type="AlphaFoldDB" id="A0A8J8F9R0"/>
<protein>
    <submittedName>
        <fullName evidence="3">XshC-Cox1 family protein</fullName>
    </submittedName>
</protein>
<keyword evidence="4" id="KW-1185">Reference proteome</keyword>
<dbReference type="Pfam" id="PF13478">
    <property type="entry name" value="XdhC_C"/>
    <property type="match status" value="1"/>
</dbReference>
<dbReference type="Gene3D" id="3.40.50.720">
    <property type="entry name" value="NAD(P)-binding Rossmann-like Domain"/>
    <property type="match status" value="1"/>
</dbReference>
<sequence length="394" mass="42983">MYFFRFVQMGMLCFTVLNTNLQPNCNMKEIRAIIEAYNSAIPGVKAALATVVRVEGSSYRRTGARMLVWEDGNFLGGISGGCLEGDALRRAQKAIAMHKPSVITYDTTQEDASQIGVGLGCNGIIDVLFTPLHKEDANNPIVLLASVVNTRTPRCMVTIMATTTDEQTYLGEAWLFTDDAAFKQIFPFATVVDELITTIHLAVDKKQSLVYTATGQNAALKIFIEIIEPVVQLFIFGAQYDVLPLVQCAAALGWQATVVANPAKIGKAVFGAATAVLHPDGINHLPIDGYSAMVLMAHDYKTDLRHLRFALTTKANYIGLLGPKKRSNKMFDELGATMVVTENDYQRIYAPAGLDIGANNPEEIALSIIAEIRSCFAGRKGMSLKLREGSIYSN</sequence>
<evidence type="ECO:0000313" key="3">
    <source>
        <dbReference type="EMBL" id="NNV53921.1"/>
    </source>
</evidence>
<dbReference type="InterPro" id="IPR003777">
    <property type="entry name" value="XdhC_CoxI"/>
</dbReference>
<dbReference type="Proteomes" id="UP000598971">
    <property type="component" value="Unassembled WGS sequence"/>
</dbReference>
<dbReference type="Pfam" id="PF02625">
    <property type="entry name" value="XdhC_CoxI"/>
    <property type="match status" value="1"/>
</dbReference>
<accession>A0A8J8F9R0</accession>
<dbReference type="EMBL" id="WHPF01000001">
    <property type="protein sequence ID" value="NNV53921.1"/>
    <property type="molecule type" value="Genomic_DNA"/>
</dbReference>
<evidence type="ECO:0000259" key="2">
    <source>
        <dbReference type="Pfam" id="PF13478"/>
    </source>
</evidence>
<dbReference type="PANTHER" id="PTHR30388:SF4">
    <property type="entry name" value="MOLYBDENUM COFACTOR INSERTION CHAPERONE PAOD"/>
    <property type="match status" value="1"/>
</dbReference>
<feature type="domain" description="XdhC Rossmann" evidence="2">
    <location>
        <begin position="233"/>
        <end position="372"/>
    </location>
</feature>
<comment type="caution">
    <text evidence="3">The sequence shown here is derived from an EMBL/GenBank/DDBJ whole genome shotgun (WGS) entry which is preliminary data.</text>
</comment>
<reference evidence="3" key="1">
    <citation type="submission" date="2019-10" db="EMBL/GenBank/DDBJ databases">
        <title>Draft genome sequence of Panacibacter sp. KCS-6.</title>
        <authorList>
            <person name="Yim K.J."/>
        </authorList>
    </citation>
    <scope>NUCLEOTIDE SEQUENCE</scope>
    <source>
        <strain evidence="3">KCS-6</strain>
    </source>
</reference>
<dbReference type="InterPro" id="IPR052698">
    <property type="entry name" value="MoCofactor_Util/Proc"/>
</dbReference>
<evidence type="ECO:0000259" key="1">
    <source>
        <dbReference type="Pfam" id="PF02625"/>
    </source>
</evidence>
<feature type="domain" description="XdhC- CoxI" evidence="1">
    <location>
        <begin position="43"/>
        <end position="106"/>
    </location>
</feature>
<evidence type="ECO:0000313" key="4">
    <source>
        <dbReference type="Proteomes" id="UP000598971"/>
    </source>
</evidence>
<proteinExistence type="predicted"/>
<organism evidence="3 4">
    <name type="scientific">Limnovirga soli</name>
    <dbReference type="NCBI Taxonomy" id="2656915"/>
    <lineage>
        <taxon>Bacteria</taxon>
        <taxon>Pseudomonadati</taxon>
        <taxon>Bacteroidota</taxon>
        <taxon>Chitinophagia</taxon>
        <taxon>Chitinophagales</taxon>
        <taxon>Chitinophagaceae</taxon>
        <taxon>Limnovirga</taxon>
    </lineage>
</organism>
<name>A0A8J8F9R0_9BACT</name>